<evidence type="ECO:0000256" key="1">
    <source>
        <dbReference type="ARBA" id="ARBA00006484"/>
    </source>
</evidence>
<keyword evidence="2" id="KW-0560">Oxidoreductase</keyword>
<name>A0A8J6BS04_ZIZPA</name>
<reference evidence="3" key="1">
    <citation type="journal article" date="2021" name="bioRxiv">
        <title>Whole Genome Assembly and Annotation of Northern Wild Rice, Zizania palustris L., Supports a Whole Genome Duplication in the Zizania Genus.</title>
        <authorList>
            <person name="Haas M."/>
            <person name="Kono T."/>
            <person name="Macchietto M."/>
            <person name="Millas R."/>
            <person name="McGilp L."/>
            <person name="Shao M."/>
            <person name="Duquette J."/>
            <person name="Hirsch C.N."/>
            <person name="Kimball J."/>
        </authorList>
    </citation>
    <scope>NUCLEOTIDE SEQUENCE</scope>
    <source>
        <tissue evidence="3">Fresh leaf tissue</tissue>
    </source>
</reference>
<dbReference type="Pfam" id="PF00106">
    <property type="entry name" value="adh_short"/>
    <property type="match status" value="1"/>
</dbReference>
<dbReference type="Proteomes" id="UP000729402">
    <property type="component" value="Unassembled WGS sequence"/>
</dbReference>
<protein>
    <submittedName>
        <fullName evidence="3">Uncharacterized protein</fullName>
    </submittedName>
</protein>
<comment type="caution">
    <text evidence="3">The sequence shown here is derived from an EMBL/GenBank/DDBJ whole genome shotgun (WGS) entry which is preliminary data.</text>
</comment>
<keyword evidence="4" id="KW-1185">Reference proteome</keyword>
<evidence type="ECO:0000313" key="4">
    <source>
        <dbReference type="Proteomes" id="UP000729402"/>
    </source>
</evidence>
<accession>A0A8J6BS04</accession>
<dbReference type="GO" id="GO:0045703">
    <property type="term" value="F:ketoreductase activity"/>
    <property type="evidence" value="ECO:0007669"/>
    <property type="project" value="TreeGrafter"/>
</dbReference>
<dbReference type="PANTHER" id="PTHR43899">
    <property type="entry name" value="RH59310P"/>
    <property type="match status" value="1"/>
</dbReference>
<gene>
    <name evidence="3" type="ORF">GUJ93_ZPchr0011g28663</name>
</gene>
<proteinExistence type="inferred from homology"/>
<dbReference type="AlphaFoldDB" id="A0A8J6BS04"/>
<dbReference type="PANTHER" id="PTHR43899:SF13">
    <property type="entry name" value="RH59310P"/>
    <property type="match status" value="1"/>
</dbReference>
<evidence type="ECO:0000313" key="3">
    <source>
        <dbReference type="EMBL" id="KAG8088813.1"/>
    </source>
</evidence>
<dbReference type="GO" id="GO:0005783">
    <property type="term" value="C:endoplasmic reticulum"/>
    <property type="evidence" value="ECO:0007669"/>
    <property type="project" value="TreeGrafter"/>
</dbReference>
<dbReference type="OrthoDB" id="5545019at2759"/>
<organism evidence="3 4">
    <name type="scientific">Zizania palustris</name>
    <name type="common">Northern wild rice</name>
    <dbReference type="NCBI Taxonomy" id="103762"/>
    <lineage>
        <taxon>Eukaryota</taxon>
        <taxon>Viridiplantae</taxon>
        <taxon>Streptophyta</taxon>
        <taxon>Embryophyta</taxon>
        <taxon>Tracheophyta</taxon>
        <taxon>Spermatophyta</taxon>
        <taxon>Magnoliopsida</taxon>
        <taxon>Liliopsida</taxon>
        <taxon>Poales</taxon>
        <taxon>Poaceae</taxon>
        <taxon>BOP clade</taxon>
        <taxon>Oryzoideae</taxon>
        <taxon>Oryzeae</taxon>
        <taxon>Zizaniinae</taxon>
        <taxon>Zizania</taxon>
    </lineage>
</organism>
<dbReference type="InterPro" id="IPR002347">
    <property type="entry name" value="SDR_fam"/>
</dbReference>
<evidence type="ECO:0000256" key="2">
    <source>
        <dbReference type="ARBA" id="ARBA00023002"/>
    </source>
</evidence>
<sequence>MWLYAAFLRPGKPLRRRYGEWAVVTGATDGIGHAMAFRFVTTGLHLVLVGHSPDKLAAVSKELGPSTPGPRGSREPIYPEMATLWDSDMVMDEPSFFHQWQSDVMLEQYTEQQITVAFGQAGEVEQHAVVAAAATLAQQPQPQSQYFNY</sequence>
<reference evidence="3" key="2">
    <citation type="submission" date="2021-02" db="EMBL/GenBank/DDBJ databases">
        <authorList>
            <person name="Kimball J.A."/>
            <person name="Haas M.W."/>
            <person name="Macchietto M."/>
            <person name="Kono T."/>
            <person name="Duquette J."/>
            <person name="Shao M."/>
        </authorList>
    </citation>
    <scope>NUCLEOTIDE SEQUENCE</scope>
    <source>
        <tissue evidence="3">Fresh leaf tissue</tissue>
    </source>
</reference>
<dbReference type="EMBL" id="JAAALK010000081">
    <property type="protein sequence ID" value="KAG8088813.1"/>
    <property type="molecule type" value="Genomic_DNA"/>
</dbReference>
<comment type="similarity">
    <text evidence="1">Belongs to the short-chain dehydrogenases/reductases (SDR) family.</text>
</comment>
<dbReference type="InterPro" id="IPR051019">
    <property type="entry name" value="VLCFA-Steroid_DH"/>
</dbReference>